<dbReference type="EMBL" id="CP002869">
    <property type="protein sequence ID" value="AEI39616.1"/>
    <property type="molecule type" value="Genomic_DNA"/>
</dbReference>
<protein>
    <submittedName>
        <fullName evidence="2">GCN5-related N-acetyltransferase</fullName>
    </submittedName>
</protein>
<dbReference type="CDD" id="cd04301">
    <property type="entry name" value="NAT_SF"/>
    <property type="match status" value="1"/>
</dbReference>
<reference evidence="2 3" key="2">
    <citation type="journal article" date="2013" name="Genome Announc.">
        <title>Genome Sequence of Growth-Improving Paenibacillus mucilaginosus Strain KNP414.</title>
        <authorList>
            <person name="Lu J.J."/>
            <person name="Wang J.F."/>
            <person name="Hu X.F."/>
        </authorList>
    </citation>
    <scope>NUCLEOTIDE SEQUENCE [LARGE SCALE GENOMIC DNA]</scope>
    <source>
        <strain evidence="2 3">KNP414</strain>
    </source>
</reference>
<organism evidence="2 3">
    <name type="scientific">Paenibacillus mucilaginosus (strain KNP414)</name>
    <dbReference type="NCBI Taxonomy" id="1036673"/>
    <lineage>
        <taxon>Bacteria</taxon>
        <taxon>Bacillati</taxon>
        <taxon>Bacillota</taxon>
        <taxon>Bacilli</taxon>
        <taxon>Bacillales</taxon>
        <taxon>Paenibacillaceae</taxon>
        <taxon>Paenibacillus</taxon>
    </lineage>
</organism>
<dbReference type="Gene3D" id="3.40.630.30">
    <property type="match status" value="1"/>
</dbReference>
<dbReference type="PATRIC" id="fig|1036673.3.peg.923"/>
<dbReference type="HOGENOM" id="CLU_096795_0_1_9"/>
<dbReference type="KEGG" id="pms:KNP414_01026"/>
<feature type="domain" description="N-acetyltransferase" evidence="1">
    <location>
        <begin position="1"/>
        <end position="148"/>
    </location>
</feature>
<accession>F8FAG3</accession>
<dbReference type="Proteomes" id="UP000006620">
    <property type="component" value="Chromosome"/>
</dbReference>
<proteinExistence type="predicted"/>
<dbReference type="InterPro" id="IPR000182">
    <property type="entry name" value="GNAT_dom"/>
</dbReference>
<dbReference type="InterPro" id="IPR016181">
    <property type="entry name" value="Acyl_CoA_acyltransferase"/>
</dbReference>
<gene>
    <name evidence="2" type="ordered locus">KNP414_01026</name>
</gene>
<dbReference type="GO" id="GO:0016747">
    <property type="term" value="F:acyltransferase activity, transferring groups other than amino-acyl groups"/>
    <property type="evidence" value="ECO:0007669"/>
    <property type="project" value="InterPro"/>
</dbReference>
<evidence type="ECO:0000313" key="3">
    <source>
        <dbReference type="Proteomes" id="UP000006620"/>
    </source>
</evidence>
<evidence type="ECO:0000259" key="1">
    <source>
        <dbReference type="PROSITE" id="PS51186"/>
    </source>
</evidence>
<dbReference type="Pfam" id="PF00583">
    <property type="entry name" value="Acetyltransf_1"/>
    <property type="match status" value="1"/>
</dbReference>
<evidence type="ECO:0000313" key="2">
    <source>
        <dbReference type="EMBL" id="AEI39616.1"/>
    </source>
</evidence>
<name>F8FAG3_PAEMK</name>
<dbReference type="PROSITE" id="PS51186">
    <property type="entry name" value="GNAT"/>
    <property type="match status" value="1"/>
</dbReference>
<sequence length="148" mass="16799">MIRNIDLNKMSEVLPLLELQQTAYRLEAELMGMEDAPPLLDSPLTLKDSGESFFGYYEGEQLVGAGACKQCRKEFFICRMMVHPDFFRRGIASRLLQHMETFAPPGMPIRVATGTRNEPAVKLYEKHGYVPHKVHVVAPGVTLMQFQK</sequence>
<dbReference type="SUPFAM" id="SSF55729">
    <property type="entry name" value="Acyl-CoA N-acyltransferases (Nat)"/>
    <property type="match status" value="1"/>
</dbReference>
<dbReference type="AlphaFoldDB" id="F8FAG3"/>
<keyword evidence="2" id="KW-0808">Transferase</keyword>
<dbReference type="RefSeq" id="WP_013914780.1">
    <property type="nucleotide sequence ID" value="NC_015690.1"/>
</dbReference>
<reference evidence="3" key="1">
    <citation type="submission" date="2011-06" db="EMBL/GenBank/DDBJ databases">
        <title>Complete genome sequence of Paenibacillus mucilaginosus KNP414.</title>
        <authorList>
            <person name="Wang J."/>
            <person name="Hu S."/>
            <person name="Hu X."/>
            <person name="Zhang B."/>
            <person name="Dong D."/>
            <person name="Zhang S."/>
            <person name="Zhao K."/>
            <person name="Wu D."/>
        </authorList>
    </citation>
    <scope>NUCLEOTIDE SEQUENCE [LARGE SCALE GENOMIC DNA]</scope>
    <source>
        <strain evidence="3">KNP414</strain>
    </source>
</reference>